<sequence>MIKKLFPVLAVLLIALVFLGGCAKTRDQGQTSPPESEQKSDPQQELLWQIFQLAEQGRTINCDFPVEQTVIDTVEEKWGKPDKVDYVAAAKGSYATYSDRNVVLGFNKGSQIFDVRSYDSSLKQITMSKVQEVLGTPGNIRHLASEDMLIYSAGEKYELLFLFPKATQENPDPKLDHYNVFYPRGTVNSMAGDPGISHLQEKVPDKATNRYEVAGINDAAAFEKTLITIQSLVEKGDKQQVAQYVLYPINVYVAGQKTNINNETEFIKYYDEIFNEKVKQALITQDVTKTFVNYQGVMVGNGEIWMTATGEGEQKYYIYGINND</sequence>
<protein>
    <recommendedName>
        <fullName evidence="3">Lipoprotein</fullName>
    </recommendedName>
</protein>
<dbReference type="AlphaFoldDB" id="A0A1S6ITH7"/>
<dbReference type="InterPro" id="IPR025453">
    <property type="entry name" value="DUF4309"/>
</dbReference>
<name>A0A1S6ITH7_9FIRM</name>
<dbReference type="Pfam" id="PF14172">
    <property type="entry name" value="DUF4309"/>
    <property type="match status" value="1"/>
</dbReference>
<dbReference type="RefSeq" id="WP_077713050.1">
    <property type="nucleotide sequence ID" value="NZ_CP019698.1"/>
</dbReference>
<dbReference type="OrthoDB" id="9762883at2"/>
<proteinExistence type="predicted"/>
<evidence type="ECO:0008006" key="3">
    <source>
        <dbReference type="Google" id="ProtNLM"/>
    </source>
</evidence>
<evidence type="ECO:0000313" key="2">
    <source>
        <dbReference type="Proteomes" id="UP000189464"/>
    </source>
</evidence>
<dbReference type="PROSITE" id="PS51257">
    <property type="entry name" value="PROKAR_LIPOPROTEIN"/>
    <property type="match status" value="1"/>
</dbReference>
<gene>
    <name evidence="1" type="ORF">B0537_02650</name>
</gene>
<dbReference type="KEGG" id="dfg:B0537_02650"/>
<keyword evidence="2" id="KW-1185">Reference proteome</keyword>
<dbReference type="EMBL" id="CP019698">
    <property type="protein sequence ID" value="AQS58089.1"/>
    <property type="molecule type" value="Genomic_DNA"/>
</dbReference>
<dbReference type="STRING" id="1833852.B0537_02650"/>
<accession>A0A1S6ITH7</accession>
<organism evidence="1 2">
    <name type="scientific">Desulforamulus ferrireducens</name>
    <dbReference type="NCBI Taxonomy" id="1833852"/>
    <lineage>
        <taxon>Bacteria</taxon>
        <taxon>Bacillati</taxon>
        <taxon>Bacillota</taxon>
        <taxon>Clostridia</taxon>
        <taxon>Eubacteriales</taxon>
        <taxon>Peptococcaceae</taxon>
        <taxon>Desulforamulus</taxon>
    </lineage>
</organism>
<reference evidence="1 2" key="1">
    <citation type="journal article" date="2016" name="Int. J. Syst. Evol. Microbiol.">
        <title>Desulfotomaculum ferrireducens sp. nov., a moderately thermophilic sulfate-reducing and dissimilatory Fe(III)-reducing bacterium isolated from compost.</title>
        <authorList>
            <person name="Yang G."/>
            <person name="Guo J."/>
            <person name="Zhuang L."/>
            <person name="Yuan Y."/>
            <person name="Zhou S."/>
        </authorList>
    </citation>
    <scope>NUCLEOTIDE SEQUENCE [LARGE SCALE GENOMIC DNA]</scope>
    <source>
        <strain evidence="1 2">GSS09</strain>
    </source>
</reference>
<evidence type="ECO:0000313" key="1">
    <source>
        <dbReference type="EMBL" id="AQS58089.1"/>
    </source>
</evidence>
<dbReference type="Proteomes" id="UP000189464">
    <property type="component" value="Chromosome"/>
</dbReference>